<reference evidence="4" key="1">
    <citation type="journal article" date="2014" name="Front. Microbiol.">
        <title>High frequency of phylogenetically diverse reductive dehalogenase-homologous genes in deep subseafloor sedimentary metagenomes.</title>
        <authorList>
            <person name="Kawai M."/>
            <person name="Futagami T."/>
            <person name="Toyoda A."/>
            <person name="Takaki Y."/>
            <person name="Nishi S."/>
            <person name="Hori S."/>
            <person name="Arai W."/>
            <person name="Tsubouchi T."/>
            <person name="Morono Y."/>
            <person name="Uchiyama I."/>
            <person name="Ito T."/>
            <person name="Fujiyama A."/>
            <person name="Inagaki F."/>
            <person name="Takami H."/>
        </authorList>
    </citation>
    <scope>NUCLEOTIDE SEQUENCE</scope>
    <source>
        <strain evidence="4">Expedition CK06-06</strain>
    </source>
</reference>
<name>X1GX68_9ZZZZ</name>
<proteinExistence type="predicted"/>
<dbReference type="SUPFAM" id="SSF48452">
    <property type="entry name" value="TPR-like"/>
    <property type="match status" value="1"/>
</dbReference>
<keyword evidence="1" id="KW-0677">Repeat</keyword>
<dbReference type="PROSITE" id="PS50293">
    <property type="entry name" value="TPR_REGION"/>
    <property type="match status" value="1"/>
</dbReference>
<keyword evidence="3" id="KW-0812">Transmembrane</keyword>
<dbReference type="InterPro" id="IPR013105">
    <property type="entry name" value="TPR_2"/>
</dbReference>
<evidence type="ECO:0000256" key="3">
    <source>
        <dbReference type="SAM" id="Phobius"/>
    </source>
</evidence>
<gene>
    <name evidence="4" type="ORF">S03H2_53804</name>
</gene>
<accession>X1GX68</accession>
<feature type="non-terminal residue" evidence="4">
    <location>
        <position position="1"/>
    </location>
</feature>
<evidence type="ECO:0000313" key="4">
    <source>
        <dbReference type="EMBL" id="GAH62481.1"/>
    </source>
</evidence>
<dbReference type="SMART" id="SM00028">
    <property type="entry name" value="TPR"/>
    <property type="match status" value="1"/>
</dbReference>
<evidence type="ECO:0000256" key="2">
    <source>
        <dbReference type="ARBA" id="ARBA00022803"/>
    </source>
</evidence>
<evidence type="ECO:0000256" key="1">
    <source>
        <dbReference type="ARBA" id="ARBA00022737"/>
    </source>
</evidence>
<dbReference type="Gene3D" id="1.25.40.10">
    <property type="entry name" value="Tetratricopeptide repeat domain"/>
    <property type="match status" value="1"/>
</dbReference>
<keyword evidence="2" id="KW-0802">TPR repeat</keyword>
<sequence>PDKAIECFKKVLEISSIPIKLFVSALTALGIAYWMKETYDKAIKCINKAIELEPKEETFKEILKLVVKEKKMSLDEDLEKITYQNQIENNKNSIQEKILALLKTQISRLDKLIEVSEFSATIHYKSYINDLIKPFFKNPSKRKIRKLKNSFEKYIEDLPDIKKVMFINEYYRTIKRYKDMRPSKWKKWGNYLLKIIPLLR</sequence>
<keyword evidence="3" id="KW-0472">Membrane</keyword>
<feature type="transmembrane region" description="Helical" evidence="3">
    <location>
        <begin position="17"/>
        <end position="35"/>
    </location>
</feature>
<comment type="caution">
    <text evidence="4">The sequence shown here is derived from an EMBL/GenBank/DDBJ whole genome shotgun (WGS) entry which is preliminary data.</text>
</comment>
<organism evidence="4">
    <name type="scientific">marine sediment metagenome</name>
    <dbReference type="NCBI Taxonomy" id="412755"/>
    <lineage>
        <taxon>unclassified sequences</taxon>
        <taxon>metagenomes</taxon>
        <taxon>ecological metagenomes</taxon>
    </lineage>
</organism>
<dbReference type="EMBL" id="BARU01034261">
    <property type="protein sequence ID" value="GAH62481.1"/>
    <property type="molecule type" value="Genomic_DNA"/>
</dbReference>
<dbReference type="InterPro" id="IPR011990">
    <property type="entry name" value="TPR-like_helical_dom_sf"/>
</dbReference>
<dbReference type="Pfam" id="PF07719">
    <property type="entry name" value="TPR_2"/>
    <property type="match status" value="1"/>
</dbReference>
<dbReference type="PROSITE" id="PS50005">
    <property type="entry name" value="TPR"/>
    <property type="match status" value="1"/>
</dbReference>
<dbReference type="InterPro" id="IPR019734">
    <property type="entry name" value="TPR_rpt"/>
</dbReference>
<dbReference type="AlphaFoldDB" id="X1GX68"/>
<keyword evidence="3" id="KW-1133">Transmembrane helix</keyword>
<protein>
    <submittedName>
        <fullName evidence="4">Uncharacterized protein</fullName>
    </submittedName>
</protein>